<feature type="region of interest" description="Disordered" evidence="19">
    <location>
        <begin position="2667"/>
        <end position="2689"/>
    </location>
</feature>
<evidence type="ECO:0000256" key="5">
    <source>
        <dbReference type="ARBA" id="ARBA00022443"/>
    </source>
</evidence>
<keyword evidence="8" id="KW-0677">Repeat</keyword>
<dbReference type="Proteomes" id="UP000053268">
    <property type="component" value="Unassembled WGS sequence"/>
</dbReference>
<keyword evidence="14" id="KW-0539">Nucleus</keyword>
<protein>
    <recommendedName>
        <fullName evidence="17">Hemolin</fullName>
    </recommendedName>
</protein>
<organism evidence="24 25">
    <name type="scientific">Papilio xuthus</name>
    <name type="common">Asian swallowtail butterfly</name>
    <dbReference type="NCBI Taxonomy" id="66420"/>
    <lineage>
        <taxon>Eukaryota</taxon>
        <taxon>Metazoa</taxon>
        <taxon>Ecdysozoa</taxon>
        <taxon>Arthropoda</taxon>
        <taxon>Hexapoda</taxon>
        <taxon>Insecta</taxon>
        <taxon>Pterygota</taxon>
        <taxon>Neoptera</taxon>
        <taxon>Endopterygota</taxon>
        <taxon>Lepidoptera</taxon>
        <taxon>Glossata</taxon>
        <taxon>Ditrysia</taxon>
        <taxon>Papilionoidea</taxon>
        <taxon>Papilionidae</taxon>
        <taxon>Papilioninae</taxon>
        <taxon>Papilio</taxon>
    </lineage>
</organism>
<dbReference type="GO" id="GO:0005576">
    <property type="term" value="C:extracellular region"/>
    <property type="evidence" value="ECO:0007669"/>
    <property type="project" value="UniProtKB-SubCell"/>
</dbReference>
<dbReference type="PANTHER" id="PTHR13817">
    <property type="entry name" value="TITIN"/>
    <property type="match status" value="1"/>
</dbReference>
<feature type="domain" description="Fibronectin type-III" evidence="22">
    <location>
        <begin position="2271"/>
        <end position="2368"/>
    </location>
</feature>
<feature type="domain" description="Ig-like" evidence="21">
    <location>
        <begin position="2174"/>
        <end position="2264"/>
    </location>
</feature>
<dbReference type="InterPro" id="IPR036028">
    <property type="entry name" value="SH3-like_dom_sf"/>
</dbReference>
<evidence type="ECO:0000256" key="19">
    <source>
        <dbReference type="SAM" id="MobiDB-lite"/>
    </source>
</evidence>
<dbReference type="PROSITE" id="PS50853">
    <property type="entry name" value="FN3"/>
    <property type="match status" value="5"/>
</dbReference>
<dbReference type="FunFam" id="2.60.40.10:FF:000050">
    <property type="entry name" value="Titin isoform B"/>
    <property type="match status" value="2"/>
</dbReference>
<evidence type="ECO:0000256" key="12">
    <source>
        <dbReference type="ARBA" id="ARBA00023179"/>
    </source>
</evidence>
<feature type="domain" description="Ig-like" evidence="21">
    <location>
        <begin position="1338"/>
        <end position="1424"/>
    </location>
</feature>
<dbReference type="EMBL" id="KQ459594">
    <property type="protein sequence ID" value="KPI96201.1"/>
    <property type="molecule type" value="Genomic_DNA"/>
</dbReference>
<evidence type="ECO:0000256" key="11">
    <source>
        <dbReference type="ARBA" id="ARBA00023157"/>
    </source>
</evidence>
<dbReference type="Pfam" id="PF00041">
    <property type="entry name" value="fn3"/>
    <property type="match status" value="5"/>
</dbReference>
<dbReference type="FunFam" id="2.60.40.10:FF:000107">
    <property type="entry name" value="Myosin, light chain kinase a"/>
    <property type="match status" value="3"/>
</dbReference>
<dbReference type="SMART" id="SM00409">
    <property type="entry name" value="IG"/>
    <property type="match status" value="11"/>
</dbReference>
<reference evidence="24 25" key="1">
    <citation type="journal article" date="2015" name="Nat. Commun.">
        <title>Outbred genome sequencing and CRISPR/Cas9 gene editing in butterflies.</title>
        <authorList>
            <person name="Li X."/>
            <person name="Fan D."/>
            <person name="Zhang W."/>
            <person name="Liu G."/>
            <person name="Zhang L."/>
            <person name="Zhao L."/>
            <person name="Fang X."/>
            <person name="Chen L."/>
            <person name="Dong Y."/>
            <person name="Chen Y."/>
            <person name="Ding Y."/>
            <person name="Zhao R."/>
            <person name="Feng M."/>
            <person name="Zhu Y."/>
            <person name="Feng Y."/>
            <person name="Jiang X."/>
            <person name="Zhu D."/>
            <person name="Xiang H."/>
            <person name="Feng X."/>
            <person name="Li S."/>
            <person name="Wang J."/>
            <person name="Zhang G."/>
            <person name="Kronforst M.R."/>
            <person name="Wang W."/>
        </authorList>
    </citation>
    <scope>NUCLEOTIDE SEQUENCE [LARGE SCALE GENOMIC DNA]</scope>
    <source>
        <strain evidence="24">Ya'a_city_454_Px</strain>
        <tissue evidence="24">Whole body</tissue>
    </source>
</reference>
<feature type="domain" description="Ig-like" evidence="21">
    <location>
        <begin position="1113"/>
        <end position="1202"/>
    </location>
</feature>
<dbReference type="GO" id="GO:0030017">
    <property type="term" value="C:sarcomere"/>
    <property type="evidence" value="ECO:0007669"/>
    <property type="project" value="UniProtKB-ARBA"/>
</dbReference>
<evidence type="ECO:0000256" key="8">
    <source>
        <dbReference type="ARBA" id="ARBA00022737"/>
    </source>
</evidence>
<evidence type="ECO:0000256" key="3">
    <source>
        <dbReference type="ARBA" id="ARBA00004613"/>
    </source>
</evidence>
<feature type="domain" description="Ig-like" evidence="21">
    <location>
        <begin position="1237"/>
        <end position="1325"/>
    </location>
</feature>
<dbReference type="CDD" id="cd00063">
    <property type="entry name" value="FN3"/>
    <property type="match status" value="5"/>
</dbReference>
<dbReference type="FunFam" id="2.60.40.10:FF:000147">
    <property type="entry name" value="Myosin light chain kinase"/>
    <property type="match status" value="1"/>
</dbReference>
<evidence type="ECO:0000256" key="1">
    <source>
        <dbReference type="ARBA" id="ARBA00004123"/>
    </source>
</evidence>
<evidence type="ECO:0000256" key="2">
    <source>
        <dbReference type="ARBA" id="ARBA00004496"/>
    </source>
</evidence>
<dbReference type="PROSITE" id="PS51781">
    <property type="entry name" value="SH3B"/>
    <property type="match status" value="1"/>
</dbReference>
<keyword evidence="25" id="KW-1185">Reference proteome</keyword>
<sequence length="2732" mass="309584">MVSHVKLKQLKRTIKKQLGPKLETTEITSTQIDDETPIVTVHTTEETLDDTTSPLDTLHDTQNDTLQEPQQGKVIEEEPEQVQIDQVKTESGETQQVKTIKRVIKKRKGPKKEVTEITTIEKEGEEPVTSIVVKEEPAPDFEEIPEVPQVLELPEETKEEEVPTDDGKPRKIKTTKRTIKKQLGPKLETTEITLTQINDETPILTVHTTEETLDYTTSSLNTLHKTFNATVIVEQHEQVDIDQVKADSGEMQQITENASEFSQLLELPEETKEEEFLSEDDDLKLENLPIVQEDENLEKPLVPLESESDLQPKLGAKKLIPLKVEHIVVETAQHPEKSENTQFTKVKLKKSIQKPKPEPTSTVTLPKFQLKSRIKVIDDWPPKELKPILTSLGSIRQNGEISRNVKEAAKIKRKPVKVSPIPEAEKTELEKPDIFPDAIKSEKIKTKADENLGPSEITNEVNGVELKQEKPEVTPTVIEIDASKSPTKPVLDMKVVSEEVTPIKKDIEEKSTKIDKMEPVSPIESEKELKDKTFDKKPLKKHSKLVPLQIESKTFEASEPQFVDSTEGPVFKKLKLKKTVAPLKQDTSSVTLPKFQLKSRIKFVSDWPPAITEPIITAIGSIRQNGILSRNVKEAAKLKKVIIQTPKLPEIEHTPLEKAMFDSEDIKLSIKAKHDEEMIEIIDDTKNIDTTETEPEQFTIKPKRPSIKKVQDITDEVTFKKNLKPVRKQSIPQTDDAEPETVTFRPKTTKTKEDVEQEFNIHLDSYAEEEISMSSKVKLKPQRIPTFNEEANETSIKFYEETEAEGIVEIVETDENVRDETADIIIPFKKQPEYIKINEDEITSKVLKPKSGPEITQDVNVTLDKKPKYTVHDQEGVTFDVKSRTEKVTSEDVSLSSNVIIKPKTKTTHAEGSAETSIKVTQEVEDNSQIEEIIVSDVESEENVEMVIRPKGKKPNYEISEVEEVNVDLKPKKPKSVLYEEENLTFSTKRTPRKPLEIQEADVSMSIAREQEFPETPVNVRKGDTVFAVYSYVAETDDAINLVEGERLYILDTTNQDWWFVRKHLTEETGWVPAQYLMDEPNYTSYLQKKLNEKIDKLPVFEKPTSEEQAIAPIFVEKLRPKHTPDGSTVQFECQVEGYPRPQITWFRQTAIIKPSQDFQMYYDDDNVATLIIREVFPEDAGTFTCVAKNAAGFASSTTELTVEAPLSDHGSEMTILSRKSLSRESSLADILEGIPPTFSKRPKAQYVDEGSNILLECRLVAIPEPDIIWLFKGEEVMPNENISIVTESDMHMYCSVLKITNVKKHQEGTYTVVAVNREGEANLPIVLKIKTGQKEKPQIIEPLKNMSIREGESFVLTVQVVGNPKPKVTWYKNNEPIKSDVCKSDGDVHTITIIKPRKGINDGIYTLKAKNSEGSTQTSAVISIEEPTEEDAEPPLFIHRFQEITVNEKGTIKLFAKVTGNPVPTITWYRNNKVITPTDTITQTFDGENIELIIRNVDSEIDSGDYKCVASNSAGKASHGARVTIDVDKVVFVKNLNKSYEVEEGKLVILECETSHTVSTKWYHNNKELSGMDHREIIQESRIHKLKIKKTKLTDTGKIKCVVKDQETSTDLIVHETIPEFIRKLQDFEVKEKDVAILEVEINSETADVLWEKEGKVIKPKKNKYDFEKRGNVRKLFIRNTSVHDEGEYTCILRDDACTAEVTVVELPPEIISRLTDQRVNKGNKATFEIELTKGDALVQWYKDDMEIQFSNHIQLTINGKKQKLKIYDCEDSDGGRYTCIVGNDKCTATLTVETPSIDFTMRLPEFIIVPAYADAYLTVEIPDEQYDVTWFRRKSKIEDSEKFTLISDGKKRTVIIRKCLEEDQGEYSCSLLDAMCSTKLKVEVTEFSPKILDYVKEYKIKKGSDVTISVNYEAVPKPNDEWIVNSKIIKRSKHTKPFIDSESASLTIKKVDNTDAGIYKLRLENNCGKADVDITIIVTDIPSPPGKPNVLEVNDTSINIFWDEPKSNGFSDVTCYIVEYQEKNTTEWLSIENVTKTQVYIKNLKVDTYYRFTVFAVNEVGVSESSECSEFILIKKKVSKQPPSVEKPLKDVIGHPNEDLELTCIFGGLPQPTVTWFKDGKKIITSKSTYVNRVATLNISIEEKSQGEYKCVAVNEHGEVETSCIIEVQQKPIIHVTENERIQKLRVNNKWSVTATIEGIPKPQIVWYRNGTKIDDSSDIKKTINDNVSEINIDKVKRLHSAKYTIEAYNNAGSTSYDVTLSVYDVPSKPEGPVVMKEISKESITVQWKPPLDDGGLDITKYSVEKYDPEMRQWLKVADVDKEVTSYCFQGLNENNSYKFRIMAINPIGVSEALESEAIVIKTALDVPSPPLGPLGVYGITNESVTITWSPPEKNGGSAILDYTVEVKDGKKWKQVATVTNTTARIEKLRANVSYKLRIYARNEIGVSLPYSPEQEIILGKTLSPPSQPLNVMVREITSRSVTLSWMAPESDGGSVITNYIIEYTTTNRKSWSKIITVNGSTYEHCIENIREKEDLIFRISAENSIGISLPTESELVHLEKHATVPSPPIGPLEIRTVGNNIVMTSWGTPEWDGGAPLLGYNIAIRDVTKTMWMEVGKVDSQTLKFNIKDLSENHTYMIRIYARNEIGISEPLESDEPFKVIPGEDSYADEEPGEQTEMTEPTSFSTQTTTSWLREHNMDADIRSYARGSLLRRDEYFFRIWYYAKQLFK</sequence>
<feature type="domain" description="Fibronectin type-III" evidence="22">
    <location>
        <begin position="2571"/>
        <end position="2666"/>
    </location>
</feature>
<dbReference type="SUPFAM" id="SSF48726">
    <property type="entry name" value="Immunoglobulin"/>
    <property type="match status" value="11"/>
</dbReference>
<feature type="domain" description="Ig-like" evidence="21">
    <location>
        <begin position="1620"/>
        <end position="1704"/>
    </location>
</feature>
<dbReference type="FunFam" id="2.60.40.10:FF:000032">
    <property type="entry name" value="palladin isoform X1"/>
    <property type="match status" value="1"/>
</dbReference>
<dbReference type="CDD" id="cd11856">
    <property type="entry name" value="SH3_p47phox_like"/>
    <property type="match status" value="1"/>
</dbReference>
<feature type="domain" description="Ig-like" evidence="21">
    <location>
        <begin position="1710"/>
        <end position="1793"/>
    </location>
</feature>
<evidence type="ECO:0000259" key="23">
    <source>
        <dbReference type="PROSITE" id="PS51781"/>
    </source>
</evidence>
<evidence type="ECO:0000256" key="15">
    <source>
        <dbReference type="ARBA" id="ARBA00023319"/>
    </source>
</evidence>
<evidence type="ECO:0000256" key="7">
    <source>
        <dbReference type="ARBA" id="ARBA00022525"/>
    </source>
</evidence>
<dbReference type="GO" id="GO:0005634">
    <property type="term" value="C:nucleus"/>
    <property type="evidence" value="ECO:0007669"/>
    <property type="project" value="UniProtKB-SubCell"/>
</dbReference>
<dbReference type="InterPro" id="IPR050964">
    <property type="entry name" value="Striated_Muscle_Regulatory"/>
</dbReference>
<keyword evidence="7" id="KW-0964">Secreted</keyword>
<dbReference type="InterPro" id="IPR007110">
    <property type="entry name" value="Ig-like_dom"/>
</dbReference>
<feature type="domain" description="Fibronectin type-III" evidence="22">
    <location>
        <begin position="2372"/>
        <end position="2467"/>
    </location>
</feature>
<dbReference type="PROSITE" id="PS50002">
    <property type="entry name" value="SH3"/>
    <property type="match status" value="1"/>
</dbReference>
<evidence type="ECO:0000259" key="22">
    <source>
        <dbReference type="PROSITE" id="PS50853"/>
    </source>
</evidence>
<feature type="domain" description="Ig-like" evidence="21">
    <location>
        <begin position="1891"/>
        <end position="1981"/>
    </location>
</feature>
<keyword evidence="6" id="KW-0963">Cytoplasm</keyword>
<dbReference type="InterPro" id="IPR013098">
    <property type="entry name" value="Ig_I-set"/>
</dbReference>
<evidence type="ECO:0000256" key="13">
    <source>
        <dbReference type="ARBA" id="ARBA00023180"/>
    </source>
</evidence>
<dbReference type="GO" id="GO:0030154">
    <property type="term" value="P:cell differentiation"/>
    <property type="evidence" value="ECO:0007669"/>
    <property type="project" value="UniProtKB-ARBA"/>
</dbReference>
<evidence type="ECO:0000256" key="16">
    <source>
        <dbReference type="ARBA" id="ARBA00061228"/>
    </source>
</evidence>
<dbReference type="InterPro" id="IPR013783">
    <property type="entry name" value="Ig-like_fold"/>
</dbReference>
<keyword evidence="12" id="KW-0514">Muscle protein</keyword>
<feature type="domain" description="Fibronectin type-III" evidence="22">
    <location>
        <begin position="1986"/>
        <end position="2079"/>
    </location>
</feature>
<keyword evidence="10" id="KW-0067">ATP-binding</keyword>
<evidence type="ECO:0000256" key="10">
    <source>
        <dbReference type="ARBA" id="ARBA00022840"/>
    </source>
</evidence>
<evidence type="ECO:0000259" key="20">
    <source>
        <dbReference type="PROSITE" id="PS50002"/>
    </source>
</evidence>
<name>A0A194PRX9_PAPXU</name>
<feature type="domain" description="Fibronectin type-III" evidence="22">
    <location>
        <begin position="2470"/>
        <end position="2564"/>
    </location>
</feature>
<keyword evidence="11" id="KW-1015">Disulfide bond</keyword>
<dbReference type="InterPro" id="IPR003961">
    <property type="entry name" value="FN3_dom"/>
</dbReference>
<keyword evidence="5 18" id="KW-0728">SH3 domain</keyword>
<keyword evidence="13" id="KW-0325">Glycoprotein</keyword>
<dbReference type="PANTHER" id="PTHR13817:SF151">
    <property type="entry name" value="TITIN"/>
    <property type="match status" value="1"/>
</dbReference>
<evidence type="ECO:0000256" key="4">
    <source>
        <dbReference type="ARBA" id="ARBA00006692"/>
    </source>
</evidence>
<feature type="domain" description="SH3b" evidence="23">
    <location>
        <begin position="1001"/>
        <end position="1081"/>
    </location>
</feature>
<comment type="similarity">
    <text evidence="16">Belongs to the hemolin family.</text>
</comment>
<evidence type="ECO:0000313" key="25">
    <source>
        <dbReference type="Proteomes" id="UP000053268"/>
    </source>
</evidence>
<dbReference type="PROSITE" id="PS50835">
    <property type="entry name" value="IG_LIKE"/>
    <property type="match status" value="11"/>
</dbReference>
<evidence type="ECO:0000259" key="21">
    <source>
        <dbReference type="PROSITE" id="PS50835"/>
    </source>
</evidence>
<accession>A0A194PRX9</accession>
<dbReference type="InterPro" id="IPR003646">
    <property type="entry name" value="SH3-like_bac-type"/>
</dbReference>
<dbReference type="InterPro" id="IPR036179">
    <property type="entry name" value="Ig-like_dom_sf"/>
</dbReference>
<dbReference type="InterPro" id="IPR003599">
    <property type="entry name" value="Ig_sub"/>
</dbReference>
<evidence type="ECO:0000256" key="17">
    <source>
        <dbReference type="ARBA" id="ARBA00068688"/>
    </source>
</evidence>
<keyword evidence="9" id="KW-0547">Nucleotide-binding</keyword>
<keyword evidence="15" id="KW-0393">Immunoglobulin domain</keyword>
<comment type="similarity">
    <text evidence="4">Belongs to the protein kinase superfamily. CAMK Ser/Thr protein kinase family.</text>
</comment>
<comment type="subcellular location">
    <subcellularLocation>
        <location evidence="2">Cytoplasm</location>
    </subcellularLocation>
    <subcellularLocation>
        <location evidence="1">Nucleus</location>
    </subcellularLocation>
    <subcellularLocation>
        <location evidence="3">Secreted</location>
    </subcellularLocation>
</comment>
<dbReference type="Gene3D" id="2.60.40.10">
    <property type="entry name" value="Immunoglobulins"/>
    <property type="match status" value="16"/>
</dbReference>
<dbReference type="SUPFAM" id="SSF49265">
    <property type="entry name" value="Fibronectin type III"/>
    <property type="match status" value="3"/>
</dbReference>
<dbReference type="Pfam" id="PF07679">
    <property type="entry name" value="I-set"/>
    <property type="match status" value="11"/>
</dbReference>
<evidence type="ECO:0000256" key="9">
    <source>
        <dbReference type="ARBA" id="ARBA00022741"/>
    </source>
</evidence>
<dbReference type="InterPro" id="IPR003598">
    <property type="entry name" value="Ig_sub2"/>
</dbReference>
<dbReference type="Gene3D" id="2.30.30.40">
    <property type="entry name" value="SH3 Domains"/>
    <property type="match status" value="1"/>
</dbReference>
<dbReference type="SMART" id="SM00060">
    <property type="entry name" value="FN3"/>
    <property type="match status" value="5"/>
</dbReference>
<feature type="domain" description="Ig-like" evidence="21">
    <location>
        <begin position="1797"/>
        <end position="1887"/>
    </location>
</feature>
<dbReference type="SMART" id="SM00326">
    <property type="entry name" value="SH3"/>
    <property type="match status" value="1"/>
</dbReference>
<evidence type="ECO:0000256" key="6">
    <source>
        <dbReference type="ARBA" id="ARBA00022490"/>
    </source>
</evidence>
<feature type="domain" description="SH3" evidence="20">
    <location>
        <begin position="1021"/>
        <end position="1082"/>
    </location>
</feature>
<feature type="domain" description="Ig-like" evidence="21">
    <location>
        <begin position="1529"/>
        <end position="1614"/>
    </location>
</feature>
<dbReference type="STRING" id="66420.A0A194PRX9"/>
<dbReference type="InterPro" id="IPR036116">
    <property type="entry name" value="FN3_sf"/>
</dbReference>
<proteinExistence type="inferred from homology"/>
<evidence type="ECO:0000313" key="24">
    <source>
        <dbReference type="EMBL" id="KPI96201.1"/>
    </source>
</evidence>
<feature type="domain" description="Ig-like" evidence="21">
    <location>
        <begin position="1435"/>
        <end position="1525"/>
    </location>
</feature>
<gene>
    <name evidence="24" type="ORF">RR46_06935</name>
</gene>
<dbReference type="SUPFAM" id="SSF50044">
    <property type="entry name" value="SH3-domain"/>
    <property type="match status" value="1"/>
</dbReference>
<dbReference type="Pfam" id="PF00018">
    <property type="entry name" value="SH3_1"/>
    <property type="match status" value="1"/>
</dbReference>
<evidence type="ECO:0000256" key="18">
    <source>
        <dbReference type="PROSITE-ProRule" id="PRU00192"/>
    </source>
</evidence>
<feature type="domain" description="Ig-like" evidence="21">
    <location>
        <begin position="2084"/>
        <end position="2169"/>
    </location>
</feature>
<dbReference type="FunFam" id="2.60.40.10:FF:000056">
    <property type="entry name" value="twitchin isoform X4"/>
    <property type="match status" value="1"/>
</dbReference>
<dbReference type="GO" id="GO:0005524">
    <property type="term" value="F:ATP binding"/>
    <property type="evidence" value="ECO:0007669"/>
    <property type="project" value="UniProtKB-KW"/>
</dbReference>
<evidence type="ECO:0000256" key="14">
    <source>
        <dbReference type="ARBA" id="ARBA00023242"/>
    </source>
</evidence>
<dbReference type="GO" id="GO:0009653">
    <property type="term" value="P:anatomical structure morphogenesis"/>
    <property type="evidence" value="ECO:0007669"/>
    <property type="project" value="UniProtKB-ARBA"/>
</dbReference>
<dbReference type="InterPro" id="IPR001452">
    <property type="entry name" value="SH3_domain"/>
</dbReference>
<dbReference type="SMART" id="SM00408">
    <property type="entry name" value="IGc2"/>
    <property type="match status" value="10"/>
</dbReference>
<dbReference type="FunFam" id="2.60.40.10:FF:001138">
    <property type="entry name" value="Sallimus, isoform P"/>
    <property type="match status" value="1"/>
</dbReference>